<proteinExistence type="predicted"/>
<comment type="caution">
    <text evidence="1">The sequence shown here is derived from an EMBL/GenBank/DDBJ whole genome shotgun (WGS) entry which is preliminary data.</text>
</comment>
<organism evidence="1 2">
    <name type="scientific">Lecanicillium saksenae</name>
    <dbReference type="NCBI Taxonomy" id="468837"/>
    <lineage>
        <taxon>Eukaryota</taxon>
        <taxon>Fungi</taxon>
        <taxon>Dikarya</taxon>
        <taxon>Ascomycota</taxon>
        <taxon>Pezizomycotina</taxon>
        <taxon>Sordariomycetes</taxon>
        <taxon>Hypocreomycetidae</taxon>
        <taxon>Hypocreales</taxon>
        <taxon>Cordycipitaceae</taxon>
        <taxon>Lecanicillium</taxon>
    </lineage>
</organism>
<dbReference type="EMBL" id="JANAKD010001217">
    <property type="protein sequence ID" value="KAJ3481956.1"/>
    <property type="molecule type" value="Genomic_DNA"/>
</dbReference>
<reference evidence="1" key="1">
    <citation type="submission" date="2022-07" db="EMBL/GenBank/DDBJ databases">
        <title>Genome Sequence of Lecanicillium saksenae.</title>
        <authorList>
            <person name="Buettner E."/>
        </authorList>
    </citation>
    <scope>NUCLEOTIDE SEQUENCE</scope>
    <source>
        <strain evidence="1">VT-O1</strain>
    </source>
</reference>
<sequence>MAQHPEDSTSASLPLQQAERESDTAGCDSVTRRFAVFDPKPIVEPLMAAATAIDNAFKKVQNQLTDLHTKFNDLATRVAALESARAT</sequence>
<accession>A0ACC1QNE1</accession>
<name>A0ACC1QNE1_9HYPO</name>
<keyword evidence="2" id="KW-1185">Reference proteome</keyword>
<evidence type="ECO:0000313" key="2">
    <source>
        <dbReference type="Proteomes" id="UP001148737"/>
    </source>
</evidence>
<protein>
    <submittedName>
        <fullName evidence="1">Uncharacterized protein</fullName>
    </submittedName>
</protein>
<evidence type="ECO:0000313" key="1">
    <source>
        <dbReference type="EMBL" id="KAJ3481956.1"/>
    </source>
</evidence>
<dbReference type="Proteomes" id="UP001148737">
    <property type="component" value="Unassembled WGS sequence"/>
</dbReference>
<gene>
    <name evidence="1" type="ORF">NLG97_g7694</name>
</gene>